<gene>
    <name evidence="3" type="ORF">SAMN04490243_2324</name>
</gene>
<evidence type="ECO:0000256" key="1">
    <source>
        <dbReference type="SAM" id="Phobius"/>
    </source>
</evidence>
<dbReference type="GO" id="GO:0016491">
    <property type="term" value="F:oxidoreductase activity"/>
    <property type="evidence" value="ECO:0007669"/>
    <property type="project" value="InterPro"/>
</dbReference>
<accession>A0A1I6H6A6</accession>
<organism evidence="3 4">
    <name type="scientific">Robiginitalea myxolifaciens</name>
    <dbReference type="NCBI Taxonomy" id="400055"/>
    <lineage>
        <taxon>Bacteria</taxon>
        <taxon>Pseudomonadati</taxon>
        <taxon>Bacteroidota</taxon>
        <taxon>Flavobacteriia</taxon>
        <taxon>Flavobacteriales</taxon>
        <taxon>Flavobacteriaceae</taxon>
        <taxon>Robiginitalea</taxon>
    </lineage>
</organism>
<dbReference type="Pfam" id="PF00578">
    <property type="entry name" value="AhpC-TSA"/>
    <property type="match status" value="1"/>
</dbReference>
<dbReference type="CDD" id="cd02966">
    <property type="entry name" value="TlpA_like_family"/>
    <property type="match status" value="1"/>
</dbReference>
<dbReference type="PANTHER" id="PTHR42852:SF17">
    <property type="entry name" value="THIOREDOXIN-LIKE PROTEIN HI_1115"/>
    <property type="match status" value="1"/>
</dbReference>
<dbReference type="GO" id="GO:0016209">
    <property type="term" value="F:antioxidant activity"/>
    <property type="evidence" value="ECO:0007669"/>
    <property type="project" value="InterPro"/>
</dbReference>
<dbReference type="EMBL" id="FOYQ01000002">
    <property type="protein sequence ID" value="SFR49968.1"/>
    <property type="molecule type" value="Genomic_DNA"/>
</dbReference>
<feature type="transmembrane region" description="Helical" evidence="1">
    <location>
        <begin position="12"/>
        <end position="30"/>
    </location>
</feature>
<proteinExistence type="predicted"/>
<reference evidence="3 4" key="1">
    <citation type="submission" date="2016-10" db="EMBL/GenBank/DDBJ databases">
        <authorList>
            <person name="de Groot N.N."/>
        </authorList>
    </citation>
    <scope>NUCLEOTIDE SEQUENCE [LARGE SCALE GENOMIC DNA]</scope>
    <source>
        <strain evidence="3 4">DSM 21019</strain>
    </source>
</reference>
<dbReference type="AlphaFoldDB" id="A0A1I6H6A6"/>
<keyword evidence="4" id="KW-1185">Reference proteome</keyword>
<evidence type="ECO:0000313" key="4">
    <source>
        <dbReference type="Proteomes" id="UP000199534"/>
    </source>
</evidence>
<name>A0A1I6H6A6_9FLAO</name>
<dbReference type="InterPro" id="IPR036249">
    <property type="entry name" value="Thioredoxin-like_sf"/>
</dbReference>
<dbReference type="GO" id="GO:0016853">
    <property type="term" value="F:isomerase activity"/>
    <property type="evidence" value="ECO:0007669"/>
    <property type="project" value="UniProtKB-KW"/>
</dbReference>
<sequence>MNKTRRKTWLNILLIGLVLSFFVTPIGHWGKIALMQLFAFAPDEIPAEERKLIPTYDWTLKDAEWEFFNFDRSRGRVALINFWASWRLPSLPELMTLQDLYEDYGDRVDFYIITDEEREPVELFMEEHGFTFPVTYKIIGTPSPFPEGDPPRSFLIDRDGYIVVAKEGISDWDSRSVRELLDNLLSTP</sequence>
<feature type="domain" description="Thioredoxin" evidence="2">
    <location>
        <begin position="41"/>
        <end position="186"/>
    </location>
</feature>
<dbReference type="InterPro" id="IPR050553">
    <property type="entry name" value="Thioredoxin_ResA/DsbE_sf"/>
</dbReference>
<dbReference type="RefSeq" id="WP_092982742.1">
    <property type="nucleotide sequence ID" value="NZ_FOYQ01000002.1"/>
</dbReference>
<dbReference type="Gene3D" id="3.40.30.10">
    <property type="entry name" value="Glutaredoxin"/>
    <property type="match status" value="1"/>
</dbReference>
<evidence type="ECO:0000259" key="2">
    <source>
        <dbReference type="PROSITE" id="PS51352"/>
    </source>
</evidence>
<dbReference type="Proteomes" id="UP000199534">
    <property type="component" value="Unassembled WGS sequence"/>
</dbReference>
<dbReference type="OrthoDB" id="9815205at2"/>
<keyword evidence="1" id="KW-0812">Transmembrane</keyword>
<keyword evidence="1" id="KW-1133">Transmembrane helix</keyword>
<dbReference type="InterPro" id="IPR000866">
    <property type="entry name" value="AhpC/TSA"/>
</dbReference>
<dbReference type="SUPFAM" id="SSF52833">
    <property type="entry name" value="Thioredoxin-like"/>
    <property type="match status" value="1"/>
</dbReference>
<protein>
    <submittedName>
        <fullName evidence="3">Thiol-disulfide isomerase or thioredoxin</fullName>
    </submittedName>
</protein>
<dbReference type="PANTHER" id="PTHR42852">
    <property type="entry name" value="THIOL:DISULFIDE INTERCHANGE PROTEIN DSBE"/>
    <property type="match status" value="1"/>
</dbReference>
<dbReference type="InterPro" id="IPR013766">
    <property type="entry name" value="Thioredoxin_domain"/>
</dbReference>
<dbReference type="PROSITE" id="PS51352">
    <property type="entry name" value="THIOREDOXIN_2"/>
    <property type="match status" value="1"/>
</dbReference>
<keyword evidence="1" id="KW-0472">Membrane</keyword>
<keyword evidence="3" id="KW-0413">Isomerase</keyword>
<evidence type="ECO:0000313" key="3">
    <source>
        <dbReference type="EMBL" id="SFR49968.1"/>
    </source>
</evidence>
<dbReference type="STRING" id="400055.SAMN04490243_2324"/>